<comment type="caution">
    <text evidence="5">The sequence shown here is derived from an EMBL/GenBank/DDBJ whole genome shotgun (WGS) entry which is preliminary data.</text>
</comment>
<dbReference type="EMBL" id="BMAO01034539">
    <property type="protein sequence ID" value="GFQ97304.1"/>
    <property type="molecule type" value="Genomic_DNA"/>
</dbReference>
<feature type="non-terminal residue" evidence="5">
    <location>
        <position position="1"/>
    </location>
</feature>
<dbReference type="GO" id="GO:0005783">
    <property type="term" value="C:endoplasmic reticulum"/>
    <property type="evidence" value="ECO:0007669"/>
    <property type="project" value="TreeGrafter"/>
</dbReference>
<dbReference type="PANTHER" id="PTHR43272:SF107">
    <property type="entry name" value="LONG-CHAIN-FATTY-ACID--COA LIGASE 5"/>
    <property type="match status" value="1"/>
</dbReference>
<organism evidence="5 6">
    <name type="scientific">Trichonephila clavata</name>
    <name type="common">Joro spider</name>
    <name type="synonym">Nephila clavata</name>
    <dbReference type="NCBI Taxonomy" id="2740835"/>
    <lineage>
        <taxon>Eukaryota</taxon>
        <taxon>Metazoa</taxon>
        <taxon>Ecdysozoa</taxon>
        <taxon>Arthropoda</taxon>
        <taxon>Chelicerata</taxon>
        <taxon>Arachnida</taxon>
        <taxon>Araneae</taxon>
        <taxon>Araneomorphae</taxon>
        <taxon>Entelegynae</taxon>
        <taxon>Araneoidea</taxon>
        <taxon>Nephilidae</taxon>
        <taxon>Trichonephila</taxon>
    </lineage>
</organism>
<dbReference type="Gene3D" id="3.40.50.12780">
    <property type="entry name" value="N-terminal domain of ligase-like"/>
    <property type="match status" value="1"/>
</dbReference>
<dbReference type="SUPFAM" id="SSF56801">
    <property type="entry name" value="Acetyl-CoA synthetase-like"/>
    <property type="match status" value="1"/>
</dbReference>
<evidence type="ECO:0000256" key="3">
    <source>
        <dbReference type="ARBA" id="ARBA00026121"/>
    </source>
</evidence>
<gene>
    <name evidence="5" type="ORF">TNCT_610641</name>
</gene>
<dbReference type="AlphaFoldDB" id="A0A8X6G9I1"/>
<keyword evidence="2" id="KW-0443">Lipid metabolism</keyword>
<evidence type="ECO:0000313" key="6">
    <source>
        <dbReference type="Proteomes" id="UP000887116"/>
    </source>
</evidence>
<evidence type="ECO:0000313" key="5">
    <source>
        <dbReference type="EMBL" id="GFQ97304.1"/>
    </source>
</evidence>
<dbReference type="GO" id="GO:0016020">
    <property type="term" value="C:membrane"/>
    <property type="evidence" value="ECO:0007669"/>
    <property type="project" value="TreeGrafter"/>
</dbReference>
<reference evidence="5" key="1">
    <citation type="submission" date="2020-07" db="EMBL/GenBank/DDBJ databases">
        <title>Multicomponent nature underlies the extraordinary mechanical properties of spider dragline silk.</title>
        <authorList>
            <person name="Kono N."/>
            <person name="Nakamura H."/>
            <person name="Mori M."/>
            <person name="Yoshida Y."/>
            <person name="Ohtoshi R."/>
            <person name="Malay A.D."/>
            <person name="Moran D.A.P."/>
            <person name="Tomita M."/>
            <person name="Numata K."/>
            <person name="Arakawa K."/>
        </authorList>
    </citation>
    <scope>NUCLEOTIDE SEQUENCE</scope>
</reference>
<dbReference type="OrthoDB" id="1700726at2759"/>
<dbReference type="GO" id="GO:0004467">
    <property type="term" value="F:long-chain fatty acid-CoA ligase activity"/>
    <property type="evidence" value="ECO:0007669"/>
    <property type="project" value="UniProtKB-EC"/>
</dbReference>
<name>A0A8X6G9I1_TRICU</name>
<dbReference type="EC" id="6.2.1.3" evidence="3"/>
<protein>
    <recommendedName>
        <fullName evidence="3">long-chain-fatty-acid--CoA ligase</fullName>
        <ecNumber evidence="3">6.2.1.3</ecNumber>
    </recommendedName>
</protein>
<keyword evidence="6" id="KW-1185">Reference proteome</keyword>
<sequence length="163" mass="17917">MLTLFACAAYSMVSVPLYTSIGLQSILYIIDQASLPLVVVNDTDNTLKILQNVKQLPSLQSLVIMDPITPQIEQMAKERNIQVLEFSELENLGRNSLKDLVLPKPDDLFCIPYTSGTTGVMLTHNNVIACIGSLKMGYGESGTYGGSIMSYLPPAHIYEIMNE</sequence>
<dbReference type="Proteomes" id="UP000887116">
    <property type="component" value="Unassembled WGS sequence"/>
</dbReference>
<dbReference type="InterPro" id="IPR042099">
    <property type="entry name" value="ANL_N_sf"/>
</dbReference>
<dbReference type="Pfam" id="PF00501">
    <property type="entry name" value="AMP-binding"/>
    <property type="match status" value="1"/>
</dbReference>
<accession>A0A8X6G9I1</accession>
<evidence type="ECO:0000259" key="4">
    <source>
        <dbReference type="Pfam" id="PF00501"/>
    </source>
</evidence>
<feature type="domain" description="AMP-dependent synthetase/ligase" evidence="4">
    <location>
        <begin position="2"/>
        <end position="161"/>
    </location>
</feature>
<keyword evidence="1 5" id="KW-0436">Ligase</keyword>
<dbReference type="InterPro" id="IPR000873">
    <property type="entry name" value="AMP-dep_synth/lig_dom"/>
</dbReference>
<dbReference type="PANTHER" id="PTHR43272">
    <property type="entry name" value="LONG-CHAIN-FATTY-ACID--COA LIGASE"/>
    <property type="match status" value="1"/>
</dbReference>
<evidence type="ECO:0000256" key="2">
    <source>
        <dbReference type="ARBA" id="ARBA00022832"/>
    </source>
</evidence>
<evidence type="ECO:0000256" key="1">
    <source>
        <dbReference type="ARBA" id="ARBA00022598"/>
    </source>
</evidence>
<proteinExistence type="predicted"/>
<keyword evidence="2" id="KW-0276">Fatty acid metabolism</keyword>